<dbReference type="SUPFAM" id="SSF48208">
    <property type="entry name" value="Six-hairpin glycosidases"/>
    <property type="match status" value="1"/>
</dbReference>
<dbReference type="Gene3D" id="1.50.10.10">
    <property type="match status" value="1"/>
</dbReference>
<dbReference type="GO" id="GO:0005975">
    <property type="term" value="P:carbohydrate metabolic process"/>
    <property type="evidence" value="ECO:0007669"/>
    <property type="project" value="InterPro"/>
</dbReference>
<evidence type="ECO:0000313" key="5">
    <source>
        <dbReference type="Proteomes" id="UP000283341"/>
    </source>
</evidence>
<evidence type="ECO:0000259" key="1">
    <source>
        <dbReference type="Pfam" id="PF14498"/>
    </source>
</evidence>
<dbReference type="Pfam" id="PF21307">
    <property type="entry name" value="Glyco_hydro_95_C"/>
    <property type="match status" value="1"/>
</dbReference>
<dbReference type="AlphaFoldDB" id="A0A412IF58"/>
<dbReference type="InterPro" id="IPR012341">
    <property type="entry name" value="6hp_glycosidase-like_sf"/>
</dbReference>
<dbReference type="Pfam" id="PF14498">
    <property type="entry name" value="Glyco_hyd_65N_2"/>
    <property type="match status" value="1"/>
</dbReference>
<dbReference type="InterPro" id="IPR049053">
    <property type="entry name" value="AFCA-like_C"/>
</dbReference>
<dbReference type="EMBL" id="QRVJ01000013">
    <property type="protein sequence ID" value="RGS35604.1"/>
    <property type="molecule type" value="Genomic_DNA"/>
</dbReference>
<sequence length="755" mass="86425">MNTRNFFILFLGLYMLNIIHLQAKNQTFHGLQFSTIPTIWDEAIPLGNGIIGNLIWEKDGNLRLALDRADLWDLRPVKEFGSPSYSYQFVCNEVIRNKDLSKVRALIDDRSRKDCAPTKIPVGAIEFPISKLGKVKNVRLDVHTAVCTITWECGAIGKFFTSAIDKTGHFRFENLPEMLSIELQAPRFEDDGSSIQRVSAPRTHLLTRLGYKNGKMTQRNNSIVYRQKAYGKVSCEVALKWNSPAPQVLEGSYCITTQGTWYSETIQAADFMKEYAKNFQTALVEHTNWWNTYWEKSQIHLPDPVLENQWYLEMYKFGSASRKNAPPICLQAVWTADNGQTPPWRGDFHNDLNTQLSYWPGYSANHLEESRVFTDWLWKIKDNGEDFTRRFFKVEGLNVPCIATLEGKAIGGWSPYSHQPTTSGWLAHHFYQQWKYEADTKFLESQAYPWVKEVARYFENVSVKDAKNKRKLPLSTSPEINDNELDAWFQKTTNYDLANIRFTYTAAAEMADALGLKKDAAHWRSQLEEWPDFASDSTGLTIAPDYPLTVSHRHLSHMLAFHPFGLLDISQGKEVESLIKRSIHHVEELGNEFWIGYTYTWLANMQARIFDGDAAARNLHIFIKAFCSPNSFHLNGDQLKKGYTSFTYRPFTLEGNFAFASAIQEMLMQSHTGIIRVFPAIPEGWKEASFDKMRAIGGFLVSASYQNGKVQSITIQSEKGGILKILNPFTNQIEKRETTPGEIIKITPNTIQDRP</sequence>
<dbReference type="RefSeq" id="WP_118402976.1">
    <property type="nucleotide sequence ID" value="NZ_JADNFX010000010.1"/>
</dbReference>
<reference evidence="4 5" key="1">
    <citation type="submission" date="2018-08" db="EMBL/GenBank/DDBJ databases">
        <title>A genome reference for cultivated species of the human gut microbiota.</title>
        <authorList>
            <person name="Zou Y."/>
            <person name="Xue W."/>
            <person name="Luo G."/>
        </authorList>
    </citation>
    <scope>NUCLEOTIDE SEQUENCE [LARGE SCALE GENOMIC DNA]</scope>
    <source>
        <strain evidence="4 5">AF22-3AC</strain>
    </source>
</reference>
<accession>A0A412IF58</accession>
<name>A0A412IF58_9BACE</name>
<proteinExistence type="predicted"/>
<feature type="domain" description="Alpha fucosidase A-like C-terminal" evidence="2">
    <location>
        <begin position="669"/>
        <end position="735"/>
    </location>
</feature>
<comment type="caution">
    <text evidence="4">The sequence shown here is derived from an EMBL/GenBank/DDBJ whole genome shotgun (WGS) entry which is preliminary data.</text>
</comment>
<dbReference type="PANTHER" id="PTHR31084">
    <property type="entry name" value="ALPHA-L-FUCOSIDASE 2"/>
    <property type="match status" value="1"/>
</dbReference>
<gene>
    <name evidence="4" type="ORF">DWX97_15425</name>
</gene>
<dbReference type="InterPro" id="IPR027414">
    <property type="entry name" value="GH95_N_dom"/>
</dbReference>
<organism evidence="4 5">
    <name type="scientific">Bacteroides cellulosilyticus</name>
    <dbReference type="NCBI Taxonomy" id="246787"/>
    <lineage>
        <taxon>Bacteria</taxon>
        <taxon>Pseudomonadati</taxon>
        <taxon>Bacteroidota</taxon>
        <taxon>Bacteroidia</taxon>
        <taxon>Bacteroidales</taxon>
        <taxon>Bacteroidaceae</taxon>
        <taxon>Bacteroides</taxon>
    </lineage>
</organism>
<dbReference type="InterPro" id="IPR054363">
    <property type="entry name" value="GH95_cat"/>
</dbReference>
<dbReference type="GO" id="GO:0004560">
    <property type="term" value="F:alpha-L-fucosidase activity"/>
    <property type="evidence" value="ECO:0007669"/>
    <property type="project" value="TreeGrafter"/>
</dbReference>
<feature type="domain" description="Glycosyl hydrolase family 95 N-terminal" evidence="1">
    <location>
        <begin position="38"/>
        <end position="168"/>
    </location>
</feature>
<dbReference type="Proteomes" id="UP000283341">
    <property type="component" value="Unassembled WGS sequence"/>
</dbReference>
<feature type="domain" description="Glycosyl hydrolase family 95 catalytic" evidence="3">
    <location>
        <begin position="315"/>
        <end position="667"/>
    </location>
</feature>
<evidence type="ECO:0000259" key="3">
    <source>
        <dbReference type="Pfam" id="PF22124"/>
    </source>
</evidence>
<dbReference type="InterPro" id="IPR008928">
    <property type="entry name" value="6-hairpin_glycosidase_sf"/>
</dbReference>
<protein>
    <submittedName>
        <fullName evidence="4">Uncharacterized protein</fullName>
    </submittedName>
</protein>
<evidence type="ECO:0000259" key="2">
    <source>
        <dbReference type="Pfam" id="PF21307"/>
    </source>
</evidence>
<evidence type="ECO:0000313" key="4">
    <source>
        <dbReference type="EMBL" id="RGS35604.1"/>
    </source>
</evidence>
<dbReference type="PANTHER" id="PTHR31084:SF0">
    <property type="entry name" value="ALPHA-L-FUCOSIDASE 2"/>
    <property type="match status" value="1"/>
</dbReference>
<dbReference type="Pfam" id="PF22124">
    <property type="entry name" value="Glyco_hydro_95_cat"/>
    <property type="match status" value="1"/>
</dbReference>